<dbReference type="Pfam" id="PF05050">
    <property type="entry name" value="Methyltransf_21"/>
    <property type="match status" value="1"/>
</dbReference>
<evidence type="ECO:0000313" key="2">
    <source>
        <dbReference type="EMBL" id="CAG5117161.1"/>
    </source>
</evidence>
<evidence type="ECO:0000313" key="3">
    <source>
        <dbReference type="Proteomes" id="UP000678393"/>
    </source>
</evidence>
<name>A0A8S3YPF9_9EUPU</name>
<accession>A0A8S3YPF9</accession>
<feature type="non-terminal residue" evidence="2">
    <location>
        <position position="1"/>
    </location>
</feature>
<sequence>TNSVTLYFERERKWLGVLVEANEAKHRMSLAKNRQCHMWNFRIVFDDEARHFSEDSIKTQQLFDMINRTSIDLLSLNLHGQELDLLKAIDFVRYHIRVVTIELQSDVSSETYQEIKETLESQGYGVAHHVVNSFQGKKDVIFEKL</sequence>
<dbReference type="GO" id="GO:0005794">
    <property type="term" value="C:Golgi apparatus"/>
    <property type="evidence" value="ECO:0007669"/>
    <property type="project" value="TreeGrafter"/>
</dbReference>
<dbReference type="InterPro" id="IPR053202">
    <property type="entry name" value="EGF_Rcpt_Signaling_Reg"/>
</dbReference>
<keyword evidence="3" id="KW-1185">Reference proteome</keyword>
<dbReference type="Proteomes" id="UP000678393">
    <property type="component" value="Unassembled WGS sequence"/>
</dbReference>
<dbReference type="InterPro" id="IPR006342">
    <property type="entry name" value="FkbM_mtfrase"/>
</dbReference>
<dbReference type="GO" id="GO:0016197">
    <property type="term" value="P:endosomal transport"/>
    <property type="evidence" value="ECO:0007669"/>
    <property type="project" value="TreeGrafter"/>
</dbReference>
<dbReference type="GO" id="GO:0005886">
    <property type="term" value="C:plasma membrane"/>
    <property type="evidence" value="ECO:0007669"/>
    <property type="project" value="TreeGrafter"/>
</dbReference>
<reference evidence="2" key="1">
    <citation type="submission" date="2021-04" db="EMBL/GenBank/DDBJ databases">
        <authorList>
            <consortium name="Molecular Ecology Group"/>
        </authorList>
    </citation>
    <scope>NUCLEOTIDE SEQUENCE</scope>
</reference>
<protein>
    <recommendedName>
        <fullName evidence="1">Methyltransferase FkbM domain-containing protein</fullName>
    </recommendedName>
</protein>
<organism evidence="2 3">
    <name type="scientific">Candidula unifasciata</name>
    <dbReference type="NCBI Taxonomy" id="100452"/>
    <lineage>
        <taxon>Eukaryota</taxon>
        <taxon>Metazoa</taxon>
        <taxon>Spiralia</taxon>
        <taxon>Lophotrochozoa</taxon>
        <taxon>Mollusca</taxon>
        <taxon>Gastropoda</taxon>
        <taxon>Heterobranchia</taxon>
        <taxon>Euthyneura</taxon>
        <taxon>Panpulmonata</taxon>
        <taxon>Eupulmonata</taxon>
        <taxon>Stylommatophora</taxon>
        <taxon>Helicina</taxon>
        <taxon>Helicoidea</taxon>
        <taxon>Geomitridae</taxon>
        <taxon>Candidula</taxon>
    </lineage>
</organism>
<feature type="domain" description="Methyltransferase FkbM" evidence="1">
    <location>
        <begin position="30"/>
        <end position="124"/>
    </location>
</feature>
<dbReference type="GO" id="GO:0005789">
    <property type="term" value="C:endoplasmic reticulum membrane"/>
    <property type="evidence" value="ECO:0007669"/>
    <property type="project" value="TreeGrafter"/>
</dbReference>
<dbReference type="PANTHER" id="PTHR34009:SF2">
    <property type="entry name" value="PROTEIN STAR"/>
    <property type="match status" value="1"/>
</dbReference>
<comment type="caution">
    <text evidence="2">The sequence shown here is derived from an EMBL/GenBank/DDBJ whole genome shotgun (WGS) entry which is preliminary data.</text>
</comment>
<dbReference type="AlphaFoldDB" id="A0A8S3YPF9"/>
<dbReference type="PANTHER" id="PTHR34009">
    <property type="entry name" value="PROTEIN STAR"/>
    <property type="match status" value="1"/>
</dbReference>
<dbReference type="GO" id="GO:0006888">
    <property type="term" value="P:endoplasmic reticulum to Golgi vesicle-mediated transport"/>
    <property type="evidence" value="ECO:0007669"/>
    <property type="project" value="TreeGrafter"/>
</dbReference>
<dbReference type="OrthoDB" id="6352234at2759"/>
<gene>
    <name evidence="2" type="ORF">CUNI_LOCUS2719</name>
</gene>
<evidence type="ECO:0000259" key="1">
    <source>
        <dbReference type="Pfam" id="PF05050"/>
    </source>
</evidence>
<dbReference type="EMBL" id="CAJHNH020000358">
    <property type="protein sequence ID" value="CAG5117161.1"/>
    <property type="molecule type" value="Genomic_DNA"/>
</dbReference>
<dbReference type="GO" id="GO:0031902">
    <property type="term" value="C:late endosome membrane"/>
    <property type="evidence" value="ECO:0007669"/>
    <property type="project" value="TreeGrafter"/>
</dbReference>
<proteinExistence type="predicted"/>